<keyword evidence="10" id="KW-0137">Centromere</keyword>
<dbReference type="InterPro" id="IPR034752">
    <property type="entry name" value="Mis18"/>
</dbReference>
<dbReference type="GO" id="GO:0046872">
    <property type="term" value="F:metal ion binding"/>
    <property type="evidence" value="ECO:0007669"/>
    <property type="project" value="UniProtKB-KW"/>
</dbReference>
<keyword evidence="4" id="KW-0132">Cell division</keyword>
<keyword evidence="9" id="KW-0131">Cell cycle</keyword>
<evidence type="ECO:0000256" key="10">
    <source>
        <dbReference type="ARBA" id="ARBA00023328"/>
    </source>
</evidence>
<evidence type="ECO:0000256" key="9">
    <source>
        <dbReference type="ARBA" id="ARBA00023306"/>
    </source>
</evidence>
<dbReference type="GO" id="GO:0000785">
    <property type="term" value="C:chromatin"/>
    <property type="evidence" value="ECO:0007669"/>
    <property type="project" value="TreeGrafter"/>
</dbReference>
<dbReference type="PROSITE" id="PS51793">
    <property type="entry name" value="MIS18"/>
    <property type="match status" value="1"/>
</dbReference>
<dbReference type="EMBL" id="HBIS01002430">
    <property type="protein sequence ID" value="CAE0608349.1"/>
    <property type="molecule type" value="Transcribed_RNA"/>
</dbReference>
<accession>A0A6U9Q7N0</accession>
<evidence type="ECO:0000256" key="12">
    <source>
        <dbReference type="SAM" id="MobiDB-lite"/>
    </source>
</evidence>
<sequence>MAEEAQLRTQPPSSAVVFQCVVCAAVLGDSSAFACSHAGLRTVSLRAASHVRVLDDEPETSREGVDAGSTYFAVKCSGCDAQVGKVYLTTPRALDLMRDAFSLESERLKNYVLGEHELTLGEDQPENGRVESGANLQIEERMEQVEEQLLKVENLLLLYNERLEHLEGTGTGAGMNKGRNEELYTSPKPAAKRAKK</sequence>
<feature type="coiled-coil region" evidence="11">
    <location>
        <begin position="135"/>
        <end position="162"/>
    </location>
</feature>
<dbReference type="EMBL" id="HBIS01002429">
    <property type="protein sequence ID" value="CAE0608348.1"/>
    <property type="molecule type" value="Transcribed_RNA"/>
</dbReference>
<dbReference type="EMBL" id="HBIS01002427">
    <property type="protein sequence ID" value="CAE0608346.1"/>
    <property type="molecule type" value="Transcribed_RNA"/>
</dbReference>
<dbReference type="GO" id="GO:0034080">
    <property type="term" value="P:CENP-A containing chromatin assembly"/>
    <property type="evidence" value="ECO:0007669"/>
    <property type="project" value="TreeGrafter"/>
</dbReference>
<reference evidence="18" key="1">
    <citation type="submission" date="2021-01" db="EMBL/GenBank/DDBJ databases">
        <authorList>
            <person name="Corre E."/>
            <person name="Pelletier E."/>
            <person name="Niang G."/>
            <person name="Scheremetjew M."/>
            <person name="Finn R."/>
            <person name="Kale V."/>
            <person name="Holt S."/>
            <person name="Cochrane G."/>
            <person name="Meng A."/>
            <person name="Brown T."/>
            <person name="Cohen L."/>
        </authorList>
    </citation>
    <scope>NUCLEOTIDE SEQUENCE</scope>
    <source>
        <strain evidence="18">CCMP1897</strain>
    </source>
</reference>
<dbReference type="InterPro" id="IPR004910">
    <property type="entry name" value="Yippee/Mis18/Cereblon"/>
</dbReference>
<dbReference type="Pfam" id="PF03226">
    <property type="entry name" value="Yippee-Mis18"/>
    <property type="match status" value="1"/>
</dbReference>
<dbReference type="PANTHER" id="PTHR16431">
    <property type="entry name" value="NEUROGENIC PROTEIN MASTERMIND"/>
    <property type="match status" value="1"/>
</dbReference>
<dbReference type="GO" id="GO:0007059">
    <property type="term" value="P:chromosome segregation"/>
    <property type="evidence" value="ECO:0007669"/>
    <property type="project" value="TreeGrafter"/>
</dbReference>
<evidence type="ECO:0000256" key="2">
    <source>
        <dbReference type="ARBA" id="ARBA00004584"/>
    </source>
</evidence>
<evidence type="ECO:0000313" key="18">
    <source>
        <dbReference type="EMBL" id="CAE0608350.1"/>
    </source>
</evidence>
<dbReference type="EMBL" id="HBIS01002431">
    <property type="protein sequence ID" value="CAE0608350.1"/>
    <property type="molecule type" value="Transcribed_RNA"/>
</dbReference>
<evidence type="ECO:0000256" key="7">
    <source>
        <dbReference type="ARBA" id="ARBA00022833"/>
    </source>
</evidence>
<dbReference type="GO" id="GO:0000775">
    <property type="term" value="C:chromosome, centromeric region"/>
    <property type="evidence" value="ECO:0007669"/>
    <property type="project" value="UniProtKB-SubCell"/>
</dbReference>
<name>A0A6U9Q7N0_9CHLO</name>
<evidence type="ECO:0000256" key="1">
    <source>
        <dbReference type="ARBA" id="ARBA00004123"/>
    </source>
</evidence>
<dbReference type="AlphaFoldDB" id="A0A6U9Q7N0"/>
<gene>
    <name evidence="14" type="ORF">PSAL00342_LOCUS2163</name>
    <name evidence="15" type="ORF">PSAL00342_LOCUS2164</name>
    <name evidence="16" type="ORF">PSAL00342_LOCUS2165</name>
    <name evidence="17" type="ORF">PSAL00342_LOCUS2166</name>
    <name evidence="18" type="ORF">PSAL00342_LOCUS2167</name>
    <name evidence="19" type="ORF">PSAL00342_LOCUS2168</name>
</gene>
<dbReference type="GO" id="GO:0005634">
    <property type="term" value="C:nucleus"/>
    <property type="evidence" value="ECO:0007669"/>
    <property type="project" value="UniProtKB-SubCell"/>
</dbReference>
<keyword evidence="6" id="KW-0498">Mitosis</keyword>
<keyword evidence="5" id="KW-0479">Metal-binding</keyword>
<feature type="region of interest" description="Disordered" evidence="12">
    <location>
        <begin position="168"/>
        <end position="196"/>
    </location>
</feature>
<evidence type="ECO:0000313" key="15">
    <source>
        <dbReference type="EMBL" id="CAE0608347.1"/>
    </source>
</evidence>
<dbReference type="GO" id="GO:0051301">
    <property type="term" value="P:cell division"/>
    <property type="evidence" value="ECO:0007669"/>
    <property type="project" value="UniProtKB-KW"/>
</dbReference>
<evidence type="ECO:0000313" key="16">
    <source>
        <dbReference type="EMBL" id="CAE0608348.1"/>
    </source>
</evidence>
<evidence type="ECO:0000256" key="5">
    <source>
        <dbReference type="ARBA" id="ARBA00022723"/>
    </source>
</evidence>
<organism evidence="18">
    <name type="scientific">Picocystis salinarum</name>
    <dbReference type="NCBI Taxonomy" id="88271"/>
    <lineage>
        <taxon>Eukaryota</taxon>
        <taxon>Viridiplantae</taxon>
        <taxon>Chlorophyta</taxon>
        <taxon>Picocystophyceae</taxon>
        <taxon>Picocystales</taxon>
        <taxon>Picocystaceae</taxon>
        <taxon>Picocystis</taxon>
    </lineage>
</organism>
<evidence type="ECO:0000313" key="14">
    <source>
        <dbReference type="EMBL" id="CAE0608346.1"/>
    </source>
</evidence>
<dbReference type="EMBL" id="HBIS01002432">
    <property type="protein sequence ID" value="CAE0608351.1"/>
    <property type="molecule type" value="Transcribed_RNA"/>
</dbReference>
<dbReference type="PANTHER" id="PTHR16431:SF1">
    <property type="entry name" value="NEUROGENIC PROTEIN MASTERMIND"/>
    <property type="match status" value="1"/>
</dbReference>
<keyword evidence="8" id="KW-0539">Nucleus</keyword>
<evidence type="ECO:0000256" key="3">
    <source>
        <dbReference type="ARBA" id="ARBA00022454"/>
    </source>
</evidence>
<evidence type="ECO:0000256" key="11">
    <source>
        <dbReference type="SAM" id="Coils"/>
    </source>
</evidence>
<evidence type="ECO:0000313" key="19">
    <source>
        <dbReference type="EMBL" id="CAE0608351.1"/>
    </source>
</evidence>
<evidence type="ECO:0000256" key="6">
    <source>
        <dbReference type="ARBA" id="ARBA00022776"/>
    </source>
</evidence>
<dbReference type="EMBL" id="HBIS01002428">
    <property type="protein sequence ID" value="CAE0608347.1"/>
    <property type="molecule type" value="Transcribed_RNA"/>
</dbReference>
<keyword evidence="3" id="KW-0158">Chromosome</keyword>
<comment type="subcellular location">
    <subcellularLocation>
        <location evidence="2">Chromosome</location>
        <location evidence="2">Centromere</location>
    </subcellularLocation>
    <subcellularLocation>
        <location evidence="1">Nucleus</location>
    </subcellularLocation>
</comment>
<keyword evidence="11" id="KW-0175">Coiled coil</keyword>
<proteinExistence type="predicted"/>
<feature type="domain" description="Mis18" evidence="13">
    <location>
        <begin position="15"/>
        <end position="113"/>
    </location>
</feature>
<keyword evidence="7" id="KW-0862">Zinc</keyword>
<evidence type="ECO:0000313" key="17">
    <source>
        <dbReference type="EMBL" id="CAE0608349.1"/>
    </source>
</evidence>
<protein>
    <recommendedName>
        <fullName evidence="13">Mis18 domain-containing protein</fullName>
    </recommendedName>
</protein>
<evidence type="ECO:0000256" key="8">
    <source>
        <dbReference type="ARBA" id="ARBA00023242"/>
    </source>
</evidence>
<evidence type="ECO:0000256" key="4">
    <source>
        <dbReference type="ARBA" id="ARBA00022618"/>
    </source>
</evidence>
<evidence type="ECO:0000259" key="13">
    <source>
        <dbReference type="PROSITE" id="PS51793"/>
    </source>
</evidence>